<dbReference type="Proteomes" id="UP000186698">
    <property type="component" value="Chromosome 5S"/>
</dbReference>
<accession>A0A8J1KT87</accession>
<dbReference type="InterPro" id="IPR036514">
    <property type="entry name" value="SGNH_hydro_sf"/>
</dbReference>
<proteinExistence type="predicted"/>
<gene>
    <name evidence="3" type="primary">LOC108717924</name>
</gene>
<reference evidence="3" key="1">
    <citation type="submission" date="2025-08" db="UniProtKB">
        <authorList>
            <consortium name="RefSeq"/>
        </authorList>
    </citation>
    <scope>IDENTIFICATION</scope>
    <source>
        <strain evidence="3">J_2021</strain>
        <tissue evidence="3">Erythrocytes</tissue>
    </source>
</reference>
<dbReference type="Gene3D" id="3.40.50.1110">
    <property type="entry name" value="SGNH hydrolase"/>
    <property type="match status" value="1"/>
</dbReference>
<dbReference type="RefSeq" id="XP_041420530.1">
    <property type="nucleotide sequence ID" value="XM_041564596.1"/>
</dbReference>
<feature type="compositionally biased region" description="Basic and acidic residues" evidence="1">
    <location>
        <begin position="85"/>
        <end position="94"/>
    </location>
</feature>
<dbReference type="AlphaFoldDB" id="A0A8J1KT87"/>
<evidence type="ECO:0000256" key="1">
    <source>
        <dbReference type="SAM" id="MobiDB-lite"/>
    </source>
</evidence>
<sequence length="320" mass="37072">MFRKLVSARDGYGFGGWERDYDFYGGQDEQAYVNEMQFFPISRQWVRGGRASQWEDYKHNGNGMPSFYFRNREEEESWRQWRKEKEMRMEEAGPSRRHGSGAGQTAQKEVAVSQEVRAAGGVRDASVAGGTTPCRIVIIGHSFVYWASRHAAGQEWGLPEENMKTAWLGWRGMRWEQLKGRLVSTLRQCEFVDLLVIHAGGNDLTVGKTPSLIEAMRQDMEEVIGNPKVGKIAWSDIIQRGEWRGAIYPKGVEKARKKVNRAMHKIMYSSGNGIIRHENIKYKQRGLYRYDRVHLSREGLDLFLKNIGDFVEEWWRSRAR</sequence>
<dbReference type="KEGG" id="xla:108717924"/>
<name>A0A8J1KT87_XENLA</name>
<feature type="region of interest" description="Disordered" evidence="1">
    <location>
        <begin position="85"/>
        <end position="108"/>
    </location>
</feature>
<evidence type="ECO:0000313" key="2">
    <source>
        <dbReference type="Proteomes" id="UP000186698"/>
    </source>
</evidence>
<protein>
    <submittedName>
        <fullName evidence="3">Uncharacterized protein LOC108717924 isoform X1</fullName>
    </submittedName>
</protein>
<dbReference type="OrthoDB" id="10563334at2759"/>
<evidence type="ECO:0000313" key="3">
    <source>
        <dbReference type="RefSeq" id="XP_041420530.1"/>
    </source>
</evidence>
<dbReference type="SUPFAM" id="SSF52266">
    <property type="entry name" value="SGNH hydrolase"/>
    <property type="match status" value="1"/>
</dbReference>
<organism evidence="2 3">
    <name type="scientific">Xenopus laevis</name>
    <name type="common">African clawed frog</name>
    <dbReference type="NCBI Taxonomy" id="8355"/>
    <lineage>
        <taxon>Eukaryota</taxon>
        <taxon>Metazoa</taxon>
        <taxon>Chordata</taxon>
        <taxon>Craniata</taxon>
        <taxon>Vertebrata</taxon>
        <taxon>Euteleostomi</taxon>
        <taxon>Amphibia</taxon>
        <taxon>Batrachia</taxon>
        <taxon>Anura</taxon>
        <taxon>Pipoidea</taxon>
        <taxon>Pipidae</taxon>
        <taxon>Xenopodinae</taxon>
        <taxon>Xenopus</taxon>
        <taxon>Xenopus</taxon>
    </lineage>
</organism>
<keyword evidence="2" id="KW-1185">Reference proteome</keyword>
<dbReference type="GeneID" id="108717924"/>
<dbReference type="CDD" id="cd00229">
    <property type="entry name" value="SGNH_hydrolase"/>
    <property type="match status" value="1"/>
</dbReference>